<dbReference type="GO" id="GO:0042597">
    <property type="term" value="C:periplasmic space"/>
    <property type="evidence" value="ECO:0007669"/>
    <property type="project" value="UniProtKB-SubCell"/>
</dbReference>
<dbReference type="AlphaFoldDB" id="A0AAW5QVB3"/>
<comment type="caution">
    <text evidence="6">The sequence shown here is derived from an EMBL/GenBank/DDBJ whole genome shotgun (WGS) entry which is preliminary data.</text>
</comment>
<dbReference type="PANTHER" id="PTHR30222">
    <property type="entry name" value="SPERMIDINE/PUTRESCINE-BINDING PERIPLASMIC PROTEIN"/>
    <property type="match status" value="1"/>
</dbReference>
<gene>
    <name evidence="6" type="ORF">MUB46_03575</name>
</gene>
<name>A0AAW5QVB3_9HYPH</name>
<feature type="signal peptide" evidence="5">
    <location>
        <begin position="1"/>
        <end position="25"/>
    </location>
</feature>
<keyword evidence="4" id="KW-0574">Periplasm</keyword>
<sequence length="349" mass="38983">MKTRLLTTSAVLLGITLATTGGAFAQCTEIGMLTWEGYVDDAWVKPFEEETGITVKRTYVGSNDEYMAKLAAGGGDYDVVTIVSSLAERAIGAGFVEPLDVAQLPHIEQIFAGFRDLEFIHKDGELYGVPTFWGTTPVTVNADVIPEGEDFGILFDPEYAGRIGMWEDVTTIADVASYLGYDNLWTLTDEQLEEVKKKMIEQKSLVRTYWSQAGEAIELFASGEIVASNSWNYITQALREQGVNVREFVPENPVGWLDSNFVVKGSDCAAEAHAFIDHLIAPKTQGQIAEATGYTVTNPESREFMDEAVWEQLYMDEGPDLLERIEFWQDIPRRGRYLEVWNEVKAARQ</sequence>
<proteinExistence type="predicted"/>
<dbReference type="Proteomes" id="UP001320898">
    <property type="component" value="Unassembled WGS sequence"/>
</dbReference>
<dbReference type="EMBL" id="JALIDZ010000002">
    <property type="protein sequence ID" value="MCT8970932.1"/>
    <property type="molecule type" value="Genomic_DNA"/>
</dbReference>
<accession>A0AAW5QVB3</accession>
<evidence type="ECO:0000256" key="3">
    <source>
        <dbReference type="ARBA" id="ARBA00022729"/>
    </source>
</evidence>
<keyword evidence="3 5" id="KW-0732">Signal</keyword>
<organism evidence="6 7">
    <name type="scientific">Microbaculum marinisediminis</name>
    <dbReference type="NCBI Taxonomy" id="2931392"/>
    <lineage>
        <taxon>Bacteria</taxon>
        <taxon>Pseudomonadati</taxon>
        <taxon>Pseudomonadota</taxon>
        <taxon>Alphaproteobacteria</taxon>
        <taxon>Hyphomicrobiales</taxon>
        <taxon>Tepidamorphaceae</taxon>
        <taxon>Microbaculum</taxon>
    </lineage>
</organism>
<dbReference type="PRINTS" id="PR00909">
    <property type="entry name" value="SPERMDNBNDNG"/>
</dbReference>
<dbReference type="Gene3D" id="3.40.190.10">
    <property type="entry name" value="Periplasmic binding protein-like II"/>
    <property type="match status" value="2"/>
</dbReference>
<keyword evidence="2" id="KW-0813">Transport</keyword>
<dbReference type="SUPFAM" id="SSF53850">
    <property type="entry name" value="Periplasmic binding protein-like II"/>
    <property type="match status" value="1"/>
</dbReference>
<dbReference type="Pfam" id="PF13416">
    <property type="entry name" value="SBP_bac_8"/>
    <property type="match status" value="1"/>
</dbReference>
<evidence type="ECO:0000256" key="4">
    <source>
        <dbReference type="ARBA" id="ARBA00022764"/>
    </source>
</evidence>
<keyword evidence="7" id="KW-1185">Reference proteome</keyword>
<dbReference type="PANTHER" id="PTHR30222:SF17">
    <property type="entry name" value="SPERMIDINE_PUTRESCINE-BINDING PERIPLASMIC PROTEIN"/>
    <property type="match status" value="1"/>
</dbReference>
<protein>
    <submittedName>
        <fullName evidence="6">Extracellular solute-binding protein</fullName>
    </submittedName>
</protein>
<evidence type="ECO:0000256" key="1">
    <source>
        <dbReference type="ARBA" id="ARBA00004418"/>
    </source>
</evidence>
<dbReference type="RefSeq" id="WP_261614509.1">
    <property type="nucleotide sequence ID" value="NZ_JALIDZ010000002.1"/>
</dbReference>
<dbReference type="InterPro" id="IPR001188">
    <property type="entry name" value="Sperm_putr-bd"/>
</dbReference>
<dbReference type="InterPro" id="IPR006059">
    <property type="entry name" value="SBP"/>
</dbReference>
<dbReference type="GO" id="GO:0019808">
    <property type="term" value="F:polyamine binding"/>
    <property type="evidence" value="ECO:0007669"/>
    <property type="project" value="InterPro"/>
</dbReference>
<evidence type="ECO:0000313" key="6">
    <source>
        <dbReference type="EMBL" id="MCT8970932.1"/>
    </source>
</evidence>
<dbReference type="GO" id="GO:0015846">
    <property type="term" value="P:polyamine transport"/>
    <property type="evidence" value="ECO:0007669"/>
    <property type="project" value="InterPro"/>
</dbReference>
<feature type="chain" id="PRO_5043531993" evidence="5">
    <location>
        <begin position="26"/>
        <end position="349"/>
    </location>
</feature>
<comment type="subcellular location">
    <subcellularLocation>
        <location evidence="1">Periplasm</location>
    </subcellularLocation>
</comment>
<reference evidence="6 7" key="1">
    <citation type="submission" date="2022-04" db="EMBL/GenBank/DDBJ databases">
        <authorList>
            <person name="Ye Y.-Q."/>
            <person name="Du Z.-J."/>
        </authorList>
    </citation>
    <scope>NUCLEOTIDE SEQUENCE [LARGE SCALE GENOMIC DNA]</scope>
    <source>
        <strain evidence="6 7">A6E488</strain>
    </source>
</reference>
<evidence type="ECO:0000256" key="5">
    <source>
        <dbReference type="SAM" id="SignalP"/>
    </source>
</evidence>
<evidence type="ECO:0000313" key="7">
    <source>
        <dbReference type="Proteomes" id="UP001320898"/>
    </source>
</evidence>
<evidence type="ECO:0000256" key="2">
    <source>
        <dbReference type="ARBA" id="ARBA00022448"/>
    </source>
</evidence>